<sequence>RRLVCILFINVCLEMFMIIACLPLEFTQEQYDTEDRKLVVALSVTLGLFAVELAGFFSGVSMFNSSQEPLWPCCFFLFEQWECA</sequence>
<dbReference type="GO" id="GO:0016020">
    <property type="term" value="C:membrane"/>
    <property type="evidence" value="ECO:0007669"/>
    <property type="project" value="UniProtKB-SubCell"/>
</dbReference>
<protein>
    <recommendedName>
        <fullName evidence="2">Transmembrane protein 107</fullName>
    </recommendedName>
</protein>
<evidence type="ECO:0000313" key="8">
    <source>
        <dbReference type="Ensembl" id="ENSOMEP00000006410.1"/>
    </source>
</evidence>
<comment type="subcellular location">
    <subcellularLocation>
        <location evidence="1">Membrane</location>
        <topology evidence="1">Multi-pass membrane protein</topology>
    </subcellularLocation>
</comment>
<accession>A0A3B3BLN9</accession>
<feature type="transmembrane region" description="Helical" evidence="7">
    <location>
        <begin position="6"/>
        <end position="26"/>
    </location>
</feature>
<evidence type="ECO:0000256" key="1">
    <source>
        <dbReference type="ARBA" id="ARBA00004141"/>
    </source>
</evidence>
<reference evidence="8" key="2">
    <citation type="submission" date="2025-09" db="UniProtKB">
        <authorList>
            <consortium name="Ensembl"/>
        </authorList>
    </citation>
    <scope>IDENTIFICATION</scope>
</reference>
<dbReference type="GeneTree" id="ENSGT00390000014827"/>
<dbReference type="GO" id="GO:1904491">
    <property type="term" value="P:protein localization to ciliary transition zone"/>
    <property type="evidence" value="ECO:0007669"/>
    <property type="project" value="TreeGrafter"/>
</dbReference>
<dbReference type="GO" id="GO:1905515">
    <property type="term" value="P:non-motile cilium assembly"/>
    <property type="evidence" value="ECO:0007669"/>
    <property type="project" value="TreeGrafter"/>
</dbReference>
<evidence type="ECO:0000313" key="9">
    <source>
        <dbReference type="Proteomes" id="UP000261560"/>
    </source>
</evidence>
<evidence type="ECO:0000256" key="2">
    <source>
        <dbReference type="ARBA" id="ARBA00015652"/>
    </source>
</evidence>
<dbReference type="Pfam" id="PF14995">
    <property type="entry name" value="TMEM107"/>
    <property type="match status" value="1"/>
</dbReference>
<evidence type="ECO:0000256" key="5">
    <source>
        <dbReference type="ARBA" id="ARBA00022989"/>
    </source>
</evidence>
<dbReference type="PANTHER" id="PTHR34341">
    <property type="entry name" value="TRANSMEMBRANE PROTEIN 107"/>
    <property type="match status" value="1"/>
</dbReference>
<dbReference type="Proteomes" id="UP000261560">
    <property type="component" value="Unplaced"/>
</dbReference>
<evidence type="ECO:0000256" key="3">
    <source>
        <dbReference type="ARBA" id="ARBA00022692"/>
    </source>
</evidence>
<dbReference type="PANTHER" id="PTHR34341:SF1">
    <property type="entry name" value="TRANSMEMBRANE PROTEIN 107"/>
    <property type="match status" value="1"/>
</dbReference>
<keyword evidence="4" id="KW-0970">Cilium biogenesis/degradation</keyword>
<proteinExistence type="predicted"/>
<organism evidence="8 9">
    <name type="scientific">Oryzias melastigma</name>
    <name type="common">Marine medaka</name>
    <dbReference type="NCBI Taxonomy" id="30732"/>
    <lineage>
        <taxon>Eukaryota</taxon>
        <taxon>Metazoa</taxon>
        <taxon>Chordata</taxon>
        <taxon>Craniata</taxon>
        <taxon>Vertebrata</taxon>
        <taxon>Euteleostomi</taxon>
        <taxon>Actinopterygii</taxon>
        <taxon>Neopterygii</taxon>
        <taxon>Teleostei</taxon>
        <taxon>Neoteleostei</taxon>
        <taxon>Acanthomorphata</taxon>
        <taxon>Ovalentaria</taxon>
        <taxon>Atherinomorphae</taxon>
        <taxon>Beloniformes</taxon>
        <taxon>Adrianichthyidae</taxon>
        <taxon>Oryziinae</taxon>
        <taxon>Oryzias</taxon>
    </lineage>
</organism>
<evidence type="ECO:0000256" key="6">
    <source>
        <dbReference type="ARBA" id="ARBA00023136"/>
    </source>
</evidence>
<dbReference type="InterPro" id="IPR029248">
    <property type="entry name" value="TMEM107"/>
</dbReference>
<dbReference type="Ensembl" id="ENSOMET00000005855.1">
    <property type="protein sequence ID" value="ENSOMEP00000006410.1"/>
    <property type="gene ID" value="ENSOMEG00000007500.1"/>
</dbReference>
<dbReference type="AlphaFoldDB" id="A0A3B3BLN9"/>
<keyword evidence="6 7" id="KW-0472">Membrane</keyword>
<reference evidence="8" key="1">
    <citation type="submission" date="2025-08" db="UniProtKB">
        <authorList>
            <consortium name="Ensembl"/>
        </authorList>
    </citation>
    <scope>IDENTIFICATION</scope>
</reference>
<name>A0A3B3BLN9_ORYME</name>
<keyword evidence="3 7" id="KW-0812">Transmembrane</keyword>
<keyword evidence="5 7" id="KW-1133">Transmembrane helix</keyword>
<keyword evidence="9" id="KW-1185">Reference proteome</keyword>
<feature type="transmembrane region" description="Helical" evidence="7">
    <location>
        <begin position="38"/>
        <end position="60"/>
    </location>
</feature>
<evidence type="ECO:0000256" key="4">
    <source>
        <dbReference type="ARBA" id="ARBA00022794"/>
    </source>
</evidence>
<dbReference type="GO" id="GO:0036038">
    <property type="term" value="C:MKS complex"/>
    <property type="evidence" value="ECO:0007669"/>
    <property type="project" value="TreeGrafter"/>
</dbReference>
<evidence type="ECO:0000256" key="7">
    <source>
        <dbReference type="SAM" id="Phobius"/>
    </source>
</evidence>